<dbReference type="AlphaFoldDB" id="A0A4S4KP42"/>
<dbReference type="InterPro" id="IPR045339">
    <property type="entry name" value="DUF6534"/>
</dbReference>
<dbReference type="Proteomes" id="UP000309038">
    <property type="component" value="Unassembled WGS sequence"/>
</dbReference>
<feature type="compositionally biased region" description="Polar residues" evidence="1">
    <location>
        <begin position="226"/>
        <end position="238"/>
    </location>
</feature>
<reference evidence="4 5" key="1">
    <citation type="submission" date="2019-02" db="EMBL/GenBank/DDBJ databases">
        <title>Genome sequencing of the rare red list fungi Phlebia centrifuga.</title>
        <authorList>
            <person name="Buettner E."/>
            <person name="Kellner H."/>
        </authorList>
    </citation>
    <scope>NUCLEOTIDE SEQUENCE [LARGE SCALE GENOMIC DNA]</scope>
    <source>
        <strain evidence="4 5">DSM 108282</strain>
    </source>
</reference>
<dbReference type="EMBL" id="SGPJ01000074">
    <property type="protein sequence ID" value="THG99597.1"/>
    <property type="molecule type" value="Genomic_DNA"/>
</dbReference>
<sequence length="238" mass="26326">MSSPAEVTYGPIFIGVVFNIILYGIMITQTFLYFTVYKRIPEFIHFQKFQVIVIIWLAFSALADSAITFALVWHLVGRRHKTGFASTDDVVNKIIRLTVQTGMITALCAIIDLIAFLSSPSGLHLVFNLPLSKLYTNSLMSSLNSRAGWKYGTSVAKGLNGDSSRGEISRGGGAQLTSRDTRPAQQVFIDVESHEMRDRDRKGPMPQVSDYSVNEFPPHPYDSEKVNPSGSGDTDTIV</sequence>
<feature type="transmembrane region" description="Helical" evidence="2">
    <location>
        <begin position="12"/>
        <end position="37"/>
    </location>
</feature>
<feature type="transmembrane region" description="Helical" evidence="2">
    <location>
        <begin position="94"/>
        <end position="117"/>
    </location>
</feature>
<keyword evidence="2" id="KW-0812">Transmembrane</keyword>
<evidence type="ECO:0000313" key="5">
    <source>
        <dbReference type="Proteomes" id="UP000309038"/>
    </source>
</evidence>
<keyword evidence="5" id="KW-1185">Reference proteome</keyword>
<dbReference type="Pfam" id="PF20152">
    <property type="entry name" value="DUF6534"/>
    <property type="match status" value="1"/>
</dbReference>
<keyword evidence="2" id="KW-0472">Membrane</keyword>
<comment type="caution">
    <text evidence="4">The sequence shown here is derived from an EMBL/GenBank/DDBJ whole genome shotgun (WGS) entry which is preliminary data.</text>
</comment>
<dbReference type="PANTHER" id="PTHR40465:SF1">
    <property type="entry name" value="DUF6534 DOMAIN-CONTAINING PROTEIN"/>
    <property type="match status" value="1"/>
</dbReference>
<gene>
    <name evidence="4" type="ORF">EW026_g2775</name>
</gene>
<feature type="domain" description="DUF6534" evidence="3">
    <location>
        <begin position="60"/>
        <end position="147"/>
    </location>
</feature>
<organism evidence="4 5">
    <name type="scientific">Hermanssonia centrifuga</name>
    <dbReference type="NCBI Taxonomy" id="98765"/>
    <lineage>
        <taxon>Eukaryota</taxon>
        <taxon>Fungi</taxon>
        <taxon>Dikarya</taxon>
        <taxon>Basidiomycota</taxon>
        <taxon>Agaricomycotina</taxon>
        <taxon>Agaricomycetes</taxon>
        <taxon>Polyporales</taxon>
        <taxon>Meruliaceae</taxon>
        <taxon>Hermanssonia</taxon>
    </lineage>
</organism>
<protein>
    <recommendedName>
        <fullName evidence="3">DUF6534 domain-containing protein</fullName>
    </recommendedName>
</protein>
<feature type="compositionally biased region" description="Basic and acidic residues" evidence="1">
    <location>
        <begin position="191"/>
        <end position="203"/>
    </location>
</feature>
<evidence type="ECO:0000313" key="4">
    <source>
        <dbReference type="EMBL" id="THG99597.1"/>
    </source>
</evidence>
<feature type="region of interest" description="Disordered" evidence="1">
    <location>
        <begin position="162"/>
        <end position="238"/>
    </location>
</feature>
<keyword evidence="2" id="KW-1133">Transmembrane helix</keyword>
<evidence type="ECO:0000259" key="3">
    <source>
        <dbReference type="Pfam" id="PF20152"/>
    </source>
</evidence>
<dbReference type="PANTHER" id="PTHR40465">
    <property type="entry name" value="CHROMOSOME 1, WHOLE GENOME SHOTGUN SEQUENCE"/>
    <property type="match status" value="1"/>
</dbReference>
<name>A0A4S4KP42_9APHY</name>
<accession>A0A4S4KP42</accession>
<evidence type="ECO:0000256" key="1">
    <source>
        <dbReference type="SAM" id="MobiDB-lite"/>
    </source>
</evidence>
<proteinExistence type="predicted"/>
<evidence type="ECO:0000256" key="2">
    <source>
        <dbReference type="SAM" id="Phobius"/>
    </source>
</evidence>
<feature type="transmembrane region" description="Helical" evidence="2">
    <location>
        <begin position="49"/>
        <end position="74"/>
    </location>
</feature>